<dbReference type="AlphaFoldDB" id="A0A9P1FW22"/>
<evidence type="ECO:0000256" key="1">
    <source>
        <dbReference type="SAM" id="MobiDB-lite"/>
    </source>
</evidence>
<evidence type="ECO:0000313" key="3">
    <source>
        <dbReference type="EMBL" id="CAL1141777.1"/>
    </source>
</evidence>
<name>A0A9P1FW22_9DINO</name>
<evidence type="ECO:0000313" key="4">
    <source>
        <dbReference type="Proteomes" id="UP001152797"/>
    </source>
</evidence>
<evidence type="ECO:0008006" key="5">
    <source>
        <dbReference type="Google" id="ProtNLM"/>
    </source>
</evidence>
<dbReference type="OrthoDB" id="407172at2759"/>
<protein>
    <recommendedName>
        <fullName evidence="5">Transposase</fullName>
    </recommendedName>
</protein>
<feature type="compositionally biased region" description="Basic residues" evidence="1">
    <location>
        <begin position="181"/>
        <end position="194"/>
    </location>
</feature>
<proteinExistence type="predicted"/>
<dbReference type="EMBL" id="CAMXCT020001263">
    <property type="protein sequence ID" value="CAL1141777.1"/>
    <property type="molecule type" value="Genomic_DNA"/>
</dbReference>
<keyword evidence="4" id="KW-1185">Reference proteome</keyword>
<dbReference type="EMBL" id="CAMXCT010001263">
    <property type="protein sequence ID" value="CAI3988402.1"/>
    <property type="molecule type" value="Genomic_DNA"/>
</dbReference>
<reference evidence="3" key="2">
    <citation type="submission" date="2024-04" db="EMBL/GenBank/DDBJ databases">
        <authorList>
            <person name="Chen Y."/>
            <person name="Shah S."/>
            <person name="Dougan E. K."/>
            <person name="Thang M."/>
            <person name="Chan C."/>
        </authorList>
    </citation>
    <scope>NUCLEOTIDE SEQUENCE [LARGE SCALE GENOMIC DNA]</scope>
</reference>
<organism evidence="2">
    <name type="scientific">Cladocopium goreaui</name>
    <dbReference type="NCBI Taxonomy" id="2562237"/>
    <lineage>
        <taxon>Eukaryota</taxon>
        <taxon>Sar</taxon>
        <taxon>Alveolata</taxon>
        <taxon>Dinophyceae</taxon>
        <taxon>Suessiales</taxon>
        <taxon>Symbiodiniaceae</taxon>
        <taxon>Cladocopium</taxon>
    </lineage>
</organism>
<dbReference type="Proteomes" id="UP001152797">
    <property type="component" value="Unassembled WGS sequence"/>
</dbReference>
<sequence>MAVYADVAAFQRALKNEEIYTRSQFLYRVKWATIQNTGHYPNKENLKALLFAMYAGLLPVQHVCETCHQHFFLRYRSDRCMWEWHQDKLAYAECEKHTKSLAKGTVLEGVYGKNWLNFFDAFCMWTFDCPPALIQREVGVDHKRLLQWEKVWHEGVEADLQTRLASSNIAAVPPQSANRTRGVKRPAAAKKGVKRPAGMKGFKRPAAAKFNAMKQKKTANGARFCARYRHVIEVDESHLNKAKAGHLTRSGRVQADQVWVWGRPRGKKEILECVRLLNIPKKTILVTDGWKATKAAVKAFKQEKRWGDDELWHEVVNHSAGEIVNANGFTTNHIKNRWSTVKRWVPKRSGGMMPRRNDRCKWARLLTERMAEDGVRVKRVIEQHGDGTGKEES</sequence>
<feature type="region of interest" description="Disordered" evidence="1">
    <location>
        <begin position="172"/>
        <end position="198"/>
    </location>
</feature>
<gene>
    <name evidence="2" type="ORF">C1SCF055_LOCUS15580</name>
</gene>
<comment type="caution">
    <text evidence="2">The sequence shown here is derived from an EMBL/GenBank/DDBJ whole genome shotgun (WGS) entry which is preliminary data.</text>
</comment>
<accession>A0A9P1FW22</accession>
<reference evidence="2" key="1">
    <citation type="submission" date="2022-10" db="EMBL/GenBank/DDBJ databases">
        <authorList>
            <person name="Chen Y."/>
            <person name="Dougan E. K."/>
            <person name="Chan C."/>
            <person name="Rhodes N."/>
            <person name="Thang M."/>
        </authorList>
    </citation>
    <scope>NUCLEOTIDE SEQUENCE</scope>
</reference>
<dbReference type="EMBL" id="CAMXCT030001263">
    <property type="protein sequence ID" value="CAL4775714.1"/>
    <property type="molecule type" value="Genomic_DNA"/>
</dbReference>
<evidence type="ECO:0000313" key="2">
    <source>
        <dbReference type="EMBL" id="CAI3988402.1"/>
    </source>
</evidence>